<gene>
    <name evidence="1" type="ORF">EJV47_25640</name>
</gene>
<evidence type="ECO:0000313" key="1">
    <source>
        <dbReference type="EMBL" id="RTQ45264.1"/>
    </source>
</evidence>
<reference evidence="1 2" key="1">
    <citation type="submission" date="2018-12" db="EMBL/GenBank/DDBJ databases">
        <title>Hymenobacter gummosus sp. nov., isolated from a spring.</title>
        <authorList>
            <person name="Nie L."/>
        </authorList>
    </citation>
    <scope>NUCLEOTIDE SEQUENCE [LARGE SCALE GENOMIC DNA]</scope>
    <source>
        <strain evidence="1 2">KCTC 52166</strain>
    </source>
</reference>
<accession>A0A3S0JAB6</accession>
<organism evidence="1 2">
    <name type="scientific">Hymenobacter gummosus</name>
    <dbReference type="NCBI Taxonomy" id="1776032"/>
    <lineage>
        <taxon>Bacteria</taxon>
        <taxon>Pseudomonadati</taxon>
        <taxon>Bacteroidota</taxon>
        <taxon>Cytophagia</taxon>
        <taxon>Cytophagales</taxon>
        <taxon>Hymenobacteraceae</taxon>
        <taxon>Hymenobacter</taxon>
    </lineage>
</organism>
<protein>
    <submittedName>
        <fullName evidence="1">Uncharacterized protein</fullName>
    </submittedName>
</protein>
<dbReference type="Proteomes" id="UP000282184">
    <property type="component" value="Unassembled WGS sequence"/>
</dbReference>
<evidence type="ECO:0000313" key="2">
    <source>
        <dbReference type="Proteomes" id="UP000282184"/>
    </source>
</evidence>
<name>A0A3S0JAB6_9BACT</name>
<dbReference type="RefSeq" id="WP_126696077.1">
    <property type="nucleotide sequence ID" value="NZ_RXOF01000021.1"/>
</dbReference>
<proteinExistence type="predicted"/>
<dbReference type="OrthoDB" id="661524at2"/>
<dbReference type="EMBL" id="RXOF01000021">
    <property type="protein sequence ID" value="RTQ45264.1"/>
    <property type="molecule type" value="Genomic_DNA"/>
</dbReference>
<sequence length="105" mass="11194">MNFNGTEGSLIEMSEGAGMTAAYREAQPGQNLCVFFGKDLLNVLLSQNDAQGLRFYFAHNADGKMTLVTVAANSEGQDIQAKVGNRGTHCPDFCCTDSPLGNATE</sequence>
<comment type="caution">
    <text evidence="1">The sequence shown here is derived from an EMBL/GenBank/DDBJ whole genome shotgun (WGS) entry which is preliminary data.</text>
</comment>
<keyword evidence="2" id="KW-1185">Reference proteome</keyword>
<dbReference type="AlphaFoldDB" id="A0A3S0JAB6"/>